<name>A0ABU6MJZ2_9BACI</name>
<dbReference type="SUPFAM" id="SSF53756">
    <property type="entry name" value="UDP-Glycosyltransferase/glycogen phosphorylase"/>
    <property type="match status" value="1"/>
</dbReference>
<organism evidence="3 4">
    <name type="scientific">Heyndrickxia acidicola</name>
    <dbReference type="NCBI Taxonomy" id="209389"/>
    <lineage>
        <taxon>Bacteria</taxon>
        <taxon>Bacillati</taxon>
        <taxon>Bacillota</taxon>
        <taxon>Bacilli</taxon>
        <taxon>Bacillales</taxon>
        <taxon>Bacillaceae</taxon>
        <taxon>Heyndrickxia</taxon>
    </lineage>
</organism>
<evidence type="ECO:0000313" key="4">
    <source>
        <dbReference type="Proteomes" id="UP001341444"/>
    </source>
</evidence>
<feature type="domain" description="Spore protein YkvP/CgeB glycosyl transferase-like" evidence="2">
    <location>
        <begin position="393"/>
        <end position="505"/>
    </location>
</feature>
<dbReference type="Proteomes" id="UP001341444">
    <property type="component" value="Unassembled WGS sequence"/>
</dbReference>
<dbReference type="GO" id="GO:0016757">
    <property type="term" value="F:glycosyltransferase activity"/>
    <property type="evidence" value="ECO:0007669"/>
    <property type="project" value="UniProtKB-KW"/>
</dbReference>
<dbReference type="EMBL" id="JARMAB010000012">
    <property type="protein sequence ID" value="MED1203370.1"/>
    <property type="molecule type" value="Genomic_DNA"/>
</dbReference>
<sequence length="718" mass="83753">MNDLLRSIKYKLVNFQKQIFHDLKPFLVQNSDFIDKDYWFAPSENVYIYERDGGLYFNVDYPGDYFVSYMDTSYHADTIPSNQFSILPDETFEVNVKGVLIGDVEAQLVITEFSQTKRMKTSLFDVNQQVLFTPEEETRKIRIALRLSNVGVFHLEEMTFAIKEKNTPFLYLPNAAKQKDSITRLDQMKVACIFDEFSMTCFGKQVQLITFTPENWGEILSKNKPDVLMVESAWRGNFGAWEYKIAHYNNQDKTPLFELLKWCKRNGVPTIFWNKEDPIHFEKFIDTAKRFDFIYTTDENMIPRYKETAGHTHVYAMPFSAEPSLHNPIKLKDERIPKICFAGSYYGNRHAERRQDMEDMLDIAAEFGLDIFDRNYEKNKLQKTPFSFPDRFQDCIRGSLRYDQIEEAYKGYKVMLNVNSVKESPTMFSRRVFEGLACGTPILSSYSYGVKKFFPGIVLISEDNQTLRKNLKRLMEEEDFYRSTALEGIREVFLHHTYRHRLMKLFSNAGFHSLQEKNQDIAVVSVIRSRAEFHEVLESFEKQAWSHKQLYLFLDLFDGYIEILNQYNNETVHSYVLSYMDHYQRLEEVVSSPYVTYMDPGHFYGEHYLTDLGIAIEYSGADIIGKANHFEADEDGTLVERNTGKEYEFVDQVAPETAVIRQELLKGENMAALLQKLEAGLALDGLFKKGARLFSSDKYNFVRTGKKGSIDLNEQVNL</sequence>
<evidence type="ECO:0000259" key="2">
    <source>
        <dbReference type="Pfam" id="PF13524"/>
    </source>
</evidence>
<dbReference type="Pfam" id="PF13524">
    <property type="entry name" value="Glyco_trans_1_2"/>
    <property type="match status" value="1"/>
</dbReference>
<accession>A0ABU6MJZ2</accession>
<gene>
    <name evidence="3" type="ORF">P4T90_09800</name>
</gene>
<keyword evidence="3" id="KW-0808">Transferase</keyword>
<keyword evidence="4" id="KW-1185">Reference proteome</keyword>
<keyword evidence="3" id="KW-0328">Glycosyltransferase</keyword>
<dbReference type="EC" id="2.4.-.-" evidence="3"/>
<protein>
    <submittedName>
        <fullName evidence="3">Glycosyltransferase</fullName>
        <ecNumber evidence="3">2.4.-.-</ecNumber>
    </submittedName>
</protein>
<comment type="caution">
    <text evidence="3">The sequence shown here is derived from an EMBL/GenBank/DDBJ whole genome shotgun (WGS) entry which is preliminary data.</text>
</comment>
<evidence type="ECO:0000313" key="3">
    <source>
        <dbReference type="EMBL" id="MED1203370.1"/>
    </source>
</evidence>
<proteinExistence type="predicted"/>
<dbReference type="Gene3D" id="3.40.50.2000">
    <property type="entry name" value="Glycogen Phosphorylase B"/>
    <property type="match status" value="1"/>
</dbReference>
<dbReference type="RefSeq" id="WP_066268951.1">
    <property type="nucleotide sequence ID" value="NZ_JARMAB010000012.1"/>
</dbReference>
<evidence type="ECO:0000256" key="1">
    <source>
        <dbReference type="SAM" id="Coils"/>
    </source>
</evidence>
<reference evidence="3 4" key="1">
    <citation type="submission" date="2023-03" db="EMBL/GenBank/DDBJ databases">
        <title>Bacillus Genome Sequencing.</title>
        <authorList>
            <person name="Dunlap C."/>
        </authorList>
    </citation>
    <scope>NUCLEOTIDE SEQUENCE [LARGE SCALE GENOMIC DNA]</scope>
    <source>
        <strain evidence="3 4">B-23453</strain>
    </source>
</reference>
<dbReference type="InterPro" id="IPR055259">
    <property type="entry name" value="YkvP/CgeB_Glyco_trans-like"/>
</dbReference>
<keyword evidence="1" id="KW-0175">Coiled coil</keyword>
<feature type="coiled-coil region" evidence="1">
    <location>
        <begin position="457"/>
        <end position="484"/>
    </location>
</feature>